<dbReference type="PANTHER" id="PTHR10071:SF281">
    <property type="entry name" value="BOX A-BINDING FACTOR-RELATED"/>
    <property type="match status" value="1"/>
</dbReference>
<comment type="caution">
    <text evidence="11">The sequence shown here is derived from an EMBL/GenBank/DDBJ whole genome shotgun (WGS) entry which is preliminary data.</text>
</comment>
<gene>
    <name evidence="11" type="ORF">Clacol_000722</name>
</gene>
<feature type="compositionally biased region" description="Low complexity" evidence="9">
    <location>
        <begin position="1100"/>
        <end position="1129"/>
    </location>
</feature>
<dbReference type="EMBL" id="BPWL01000001">
    <property type="protein sequence ID" value="GJJ06530.1"/>
    <property type="molecule type" value="Genomic_DNA"/>
</dbReference>
<evidence type="ECO:0000256" key="9">
    <source>
        <dbReference type="SAM" id="MobiDB-lite"/>
    </source>
</evidence>
<sequence length="1173" mass="124187">MPHHWHPPSSSSSASGADALHSQFFSDDPNQNTIPFDWSALSTNPVNPAMFAALAANNALVNPQTHHSSSSLPHQLYFQQHSSQLPGSTPPSSWHPPKGNRPSLSSTQRKQSTERIHSRKDSQSYANPFPPVSPSSSSRYGAHVTPSDTSGVPPSRSMNHALPPSLWMSPTPTTQPSQPGLTLSINPIFPNPSSYISSMSQSSTPTFTDRPSSRTTTVSGPKSPSISDILSEEFFLTATKQPPVSNLPPPLTFPSPPRSGGSPDLSSSGGSDEVDTDILAKEDPLATQVWKMYARTKANLPHAQRMENLTWRMMALALRKKREEEARRESEGKLDIKSEPLAEKGDLTADQNSSTENTKGVTDAKDEASSRGRRIDKGKAKTRVEGFDDGKQEEDADSTMDWRAMSRSRSRMSVDLDWRAGSRSRSRPPFAKTSMGTIHDDLIAQQTILADAWASAGAGSLGLGTIIDEEKYPLPGSEHSTSLRINIPGRRSDDGEAEGSFADHFVYPQSTSQAQAQQSTSSSVTNPQNQAYFSVSGLNAHFHPSSLPSYGFYNTLPFFTNPSSPTSSVNASASTSVFSSPISPAAHLHLHGGNSNVVHNQSYQFPRRVRKTSFDHTVSKEEIGLGGGRHQVNGRPIPPGVNVNAATTLGKRRADAPHFDETLRADPPPLLENGQLENGNAVPSSSSRTIGSNAEGNTPGTTSNHEEHPVDEERISISTGRRDTSHRSTRGQKGAPSSAVPFPNATGYDFNFTGYGNFLNPNVIAANVDGMPSGSFDPNMVSGMGASGIDMTSMGVSSLALGRFPMGLHDFNNVGASGVSEAEYQQMLNMGLLPYGPRVPVFDRDPITGSVFPDEQVPDTGVTSRRPGTSQRDMGDPRTLVSSSTPTGPQFTHVNPTQLLADQSLLPGGSGSTHHPSPSSDGWGTGDYSSSTASPEPVSEDGIVVGGMGVGMSLTGRKINSANNSNNKSNSALSNSIVSKSSQHRHMPLSSPSTDTKMARSASTPDLVSVGRGNGEDSSEPQTICTNCHTTNTPLWRRDAEGQPLCNACGLFFRLHGVVRPMSLKTDVIKKRNRASGLPNSSRKAGVGNGALPKLAVAGRPRSSTTSVGVVPSSGMISSTGPGTGPNSGANVQLRGGAVSAAAAATGGSSGTHSLAMKRQRRSSAATAGGFGR</sequence>
<evidence type="ECO:0000256" key="6">
    <source>
        <dbReference type="ARBA" id="ARBA00023163"/>
    </source>
</evidence>
<organism evidence="11 12">
    <name type="scientific">Clathrus columnatus</name>
    <dbReference type="NCBI Taxonomy" id="1419009"/>
    <lineage>
        <taxon>Eukaryota</taxon>
        <taxon>Fungi</taxon>
        <taxon>Dikarya</taxon>
        <taxon>Basidiomycota</taxon>
        <taxon>Agaricomycotina</taxon>
        <taxon>Agaricomycetes</taxon>
        <taxon>Phallomycetidae</taxon>
        <taxon>Phallales</taxon>
        <taxon>Clathraceae</taxon>
        <taxon>Clathrus</taxon>
    </lineage>
</organism>
<dbReference type="FunFam" id="3.30.50.10:FF:000007">
    <property type="entry name" value="Nitrogen regulatory AreA, N-terminal"/>
    <property type="match status" value="1"/>
</dbReference>
<feature type="region of interest" description="Disordered" evidence="9">
    <location>
        <begin position="323"/>
        <end position="404"/>
    </location>
</feature>
<evidence type="ECO:0000256" key="1">
    <source>
        <dbReference type="ARBA" id="ARBA00004123"/>
    </source>
</evidence>
<dbReference type="InterPro" id="IPR039355">
    <property type="entry name" value="Transcription_factor_GATA"/>
</dbReference>
<dbReference type="InterPro" id="IPR000679">
    <property type="entry name" value="Znf_GATA"/>
</dbReference>
<feature type="compositionally biased region" description="Basic and acidic residues" evidence="9">
    <location>
        <begin position="652"/>
        <end position="664"/>
    </location>
</feature>
<feature type="compositionally biased region" description="Polar residues" evidence="9">
    <location>
        <begin position="349"/>
        <end position="360"/>
    </location>
</feature>
<dbReference type="SUPFAM" id="SSF57716">
    <property type="entry name" value="Glucocorticoid receptor-like (DNA-binding domain)"/>
    <property type="match status" value="1"/>
</dbReference>
<keyword evidence="12" id="KW-1185">Reference proteome</keyword>
<dbReference type="Gene3D" id="3.30.50.10">
    <property type="entry name" value="Erythroid Transcription Factor GATA-1, subunit A"/>
    <property type="match status" value="1"/>
</dbReference>
<feature type="compositionally biased region" description="Low complexity" evidence="9">
    <location>
        <begin position="169"/>
        <end position="179"/>
    </location>
</feature>
<evidence type="ECO:0000256" key="7">
    <source>
        <dbReference type="ARBA" id="ARBA00023242"/>
    </source>
</evidence>
<feature type="compositionally biased region" description="Polar residues" evidence="9">
    <location>
        <begin position="990"/>
        <end position="1006"/>
    </location>
</feature>
<accession>A0AAV5A0I5</accession>
<feature type="region of interest" description="Disordered" evidence="9">
    <location>
        <begin position="240"/>
        <end position="275"/>
    </location>
</feature>
<feature type="compositionally biased region" description="Polar residues" evidence="9">
    <location>
        <begin position="675"/>
        <end position="703"/>
    </location>
</feature>
<feature type="compositionally biased region" description="Polar residues" evidence="9">
    <location>
        <begin position="81"/>
        <end position="92"/>
    </location>
</feature>
<dbReference type="PROSITE" id="PS00344">
    <property type="entry name" value="GATA_ZN_FINGER_1"/>
    <property type="match status" value="1"/>
</dbReference>
<keyword evidence="3 8" id="KW-0863">Zinc-finger</keyword>
<feature type="compositionally biased region" description="Polar residues" evidence="9">
    <location>
        <begin position="204"/>
        <end position="226"/>
    </location>
</feature>
<evidence type="ECO:0000313" key="12">
    <source>
        <dbReference type="Proteomes" id="UP001050691"/>
    </source>
</evidence>
<feature type="compositionally biased region" description="Low complexity" evidence="9">
    <location>
        <begin position="258"/>
        <end position="271"/>
    </location>
</feature>
<evidence type="ECO:0000313" key="11">
    <source>
        <dbReference type="EMBL" id="GJJ06530.1"/>
    </source>
</evidence>
<feature type="compositionally biased region" description="Basic and acidic residues" evidence="9">
    <location>
        <begin position="323"/>
        <end position="347"/>
    </location>
</feature>
<feature type="region of interest" description="Disordered" evidence="9">
    <location>
        <begin position="1098"/>
        <end position="1173"/>
    </location>
</feature>
<feature type="compositionally biased region" description="Polar residues" evidence="9">
    <location>
        <begin position="880"/>
        <end position="901"/>
    </location>
</feature>
<evidence type="ECO:0000256" key="5">
    <source>
        <dbReference type="ARBA" id="ARBA00023015"/>
    </source>
</evidence>
<dbReference type="AlphaFoldDB" id="A0AAV5A0I5"/>
<feature type="region of interest" description="Disordered" evidence="9">
    <location>
        <begin position="81"/>
        <end position="226"/>
    </location>
</feature>
<dbReference type="GO" id="GO:0000122">
    <property type="term" value="P:negative regulation of transcription by RNA polymerase II"/>
    <property type="evidence" value="ECO:0007669"/>
    <property type="project" value="TreeGrafter"/>
</dbReference>
<feature type="domain" description="GATA-type" evidence="10">
    <location>
        <begin position="1019"/>
        <end position="1072"/>
    </location>
</feature>
<feature type="region of interest" description="Disordered" evidence="9">
    <location>
        <begin position="1"/>
        <end position="28"/>
    </location>
</feature>
<evidence type="ECO:0000256" key="2">
    <source>
        <dbReference type="ARBA" id="ARBA00022723"/>
    </source>
</evidence>
<keyword evidence="2" id="KW-0479">Metal-binding</keyword>
<dbReference type="CDD" id="cd00202">
    <property type="entry name" value="ZnF_GATA"/>
    <property type="match status" value="1"/>
</dbReference>
<feature type="region of interest" description="Disordered" evidence="9">
    <location>
        <begin position="846"/>
        <end position="1022"/>
    </location>
</feature>
<evidence type="ECO:0000259" key="10">
    <source>
        <dbReference type="PROSITE" id="PS50114"/>
    </source>
</evidence>
<feature type="compositionally biased region" description="Basic and acidic residues" evidence="9">
    <location>
        <begin position="704"/>
        <end position="726"/>
    </location>
</feature>
<dbReference type="Pfam" id="PF00320">
    <property type="entry name" value="GATA"/>
    <property type="match status" value="1"/>
</dbReference>
<dbReference type="Proteomes" id="UP001050691">
    <property type="component" value="Unassembled WGS sequence"/>
</dbReference>
<dbReference type="GO" id="GO:0008270">
    <property type="term" value="F:zinc ion binding"/>
    <property type="evidence" value="ECO:0007669"/>
    <property type="project" value="UniProtKB-KW"/>
</dbReference>
<dbReference type="GO" id="GO:0000978">
    <property type="term" value="F:RNA polymerase II cis-regulatory region sequence-specific DNA binding"/>
    <property type="evidence" value="ECO:0007669"/>
    <property type="project" value="TreeGrafter"/>
</dbReference>
<dbReference type="GO" id="GO:0005634">
    <property type="term" value="C:nucleus"/>
    <property type="evidence" value="ECO:0007669"/>
    <property type="project" value="UniProtKB-SubCell"/>
</dbReference>
<evidence type="ECO:0000256" key="3">
    <source>
        <dbReference type="ARBA" id="ARBA00022771"/>
    </source>
</evidence>
<feature type="region of interest" description="Disordered" evidence="9">
    <location>
        <begin position="477"/>
        <end position="498"/>
    </location>
</feature>
<dbReference type="PRINTS" id="PR00619">
    <property type="entry name" value="GATAZNFINGER"/>
</dbReference>
<dbReference type="InterPro" id="IPR013860">
    <property type="entry name" value="AreA_GATA"/>
</dbReference>
<keyword evidence="7" id="KW-0539">Nucleus</keyword>
<feature type="compositionally biased region" description="Low complexity" evidence="9">
    <location>
        <begin position="193"/>
        <end position="203"/>
    </location>
</feature>
<evidence type="ECO:0000256" key="4">
    <source>
        <dbReference type="ARBA" id="ARBA00022833"/>
    </source>
</evidence>
<dbReference type="GO" id="GO:0000981">
    <property type="term" value="F:DNA-binding transcription factor activity, RNA polymerase II-specific"/>
    <property type="evidence" value="ECO:0007669"/>
    <property type="project" value="TreeGrafter"/>
</dbReference>
<evidence type="ECO:0000256" key="8">
    <source>
        <dbReference type="PROSITE-ProRule" id="PRU00094"/>
    </source>
</evidence>
<reference evidence="11" key="1">
    <citation type="submission" date="2021-10" db="EMBL/GenBank/DDBJ databases">
        <title>De novo Genome Assembly of Clathrus columnatus (Basidiomycota, Fungi) Using Illumina and Nanopore Sequence Data.</title>
        <authorList>
            <person name="Ogiso-Tanaka E."/>
            <person name="Itagaki H."/>
            <person name="Hosoya T."/>
            <person name="Hosaka K."/>
        </authorList>
    </citation>
    <scope>NUCLEOTIDE SEQUENCE</scope>
    <source>
        <strain evidence="11">MO-923</strain>
    </source>
</reference>
<dbReference type="PROSITE" id="PS50114">
    <property type="entry name" value="GATA_ZN_FINGER_2"/>
    <property type="match status" value="1"/>
</dbReference>
<dbReference type="GO" id="GO:0045944">
    <property type="term" value="P:positive regulation of transcription by RNA polymerase II"/>
    <property type="evidence" value="ECO:0007669"/>
    <property type="project" value="TreeGrafter"/>
</dbReference>
<protein>
    <recommendedName>
        <fullName evidence="10">GATA-type domain-containing protein</fullName>
    </recommendedName>
</protein>
<dbReference type="InterPro" id="IPR013088">
    <property type="entry name" value="Znf_NHR/GATA"/>
</dbReference>
<feature type="compositionally biased region" description="Polar residues" evidence="9">
    <location>
        <begin position="861"/>
        <end position="872"/>
    </location>
</feature>
<feature type="compositionally biased region" description="Low complexity" evidence="9">
    <location>
        <begin position="1136"/>
        <end position="1147"/>
    </location>
</feature>
<feature type="region of interest" description="Disordered" evidence="9">
    <location>
        <begin position="624"/>
        <end position="740"/>
    </location>
</feature>
<comment type="subcellular location">
    <subcellularLocation>
        <location evidence="1">Nucleus</location>
    </subcellularLocation>
</comment>
<dbReference type="Pfam" id="PF08550">
    <property type="entry name" value="GATA_AreA"/>
    <property type="match status" value="1"/>
</dbReference>
<keyword evidence="4" id="KW-0862">Zinc</keyword>
<keyword evidence="5" id="KW-0805">Transcription regulation</keyword>
<keyword evidence="6" id="KW-0804">Transcription</keyword>
<dbReference type="PANTHER" id="PTHR10071">
    <property type="entry name" value="TRANSCRIPTION FACTOR GATA FAMILY MEMBER"/>
    <property type="match status" value="1"/>
</dbReference>
<feature type="compositionally biased region" description="Basic and acidic residues" evidence="9">
    <location>
        <begin position="111"/>
        <end position="122"/>
    </location>
</feature>
<feature type="compositionally biased region" description="Pro residues" evidence="9">
    <location>
        <begin position="245"/>
        <end position="257"/>
    </location>
</feature>
<proteinExistence type="predicted"/>
<name>A0AAV5A0I5_9AGAM</name>
<feature type="compositionally biased region" description="Polar residues" evidence="9">
    <location>
        <begin position="146"/>
        <end position="158"/>
    </location>
</feature>
<feature type="compositionally biased region" description="Basic and acidic residues" evidence="9">
    <location>
        <begin position="362"/>
        <end position="390"/>
    </location>
</feature>
<dbReference type="SMART" id="SM00401">
    <property type="entry name" value="ZnF_GATA"/>
    <property type="match status" value="1"/>
</dbReference>
<feature type="compositionally biased region" description="Low complexity" evidence="9">
    <location>
        <begin position="960"/>
        <end position="976"/>
    </location>
</feature>
<feature type="compositionally biased region" description="Low complexity" evidence="9">
    <location>
        <begin position="7"/>
        <end position="22"/>
    </location>
</feature>